<protein>
    <submittedName>
        <fullName evidence="3">Uncharacterized protein</fullName>
    </submittedName>
</protein>
<dbReference type="Pfam" id="PF00534">
    <property type="entry name" value="Glycos_transf_1"/>
    <property type="match status" value="1"/>
</dbReference>
<evidence type="ECO:0000313" key="3">
    <source>
        <dbReference type="EMBL" id="AKP65340.1"/>
    </source>
</evidence>
<feature type="domain" description="Glycosyl transferase family 1" evidence="1">
    <location>
        <begin position="176"/>
        <end position="318"/>
    </location>
</feature>
<proteinExistence type="predicted"/>
<gene>
    <name evidence="3" type="ORF">ABN16_10220</name>
</gene>
<dbReference type="CDD" id="cd03811">
    <property type="entry name" value="GT4_GT28_WabH-like"/>
    <property type="match status" value="1"/>
</dbReference>
<dbReference type="PANTHER" id="PTHR12526:SF630">
    <property type="entry name" value="GLYCOSYLTRANSFERASE"/>
    <property type="match status" value="1"/>
</dbReference>
<dbReference type="KEGG" id="lko:ABN16_10220"/>
<dbReference type="SUPFAM" id="SSF53756">
    <property type="entry name" value="UDP-Glycosyltransferase/glycogen phosphorylase"/>
    <property type="match status" value="1"/>
</dbReference>
<dbReference type="PANTHER" id="PTHR12526">
    <property type="entry name" value="GLYCOSYLTRANSFERASE"/>
    <property type="match status" value="1"/>
</dbReference>
<dbReference type="InterPro" id="IPR028098">
    <property type="entry name" value="Glyco_trans_4-like_N"/>
</dbReference>
<keyword evidence="4" id="KW-1185">Reference proteome</keyword>
<organism evidence="3 4">
    <name type="scientific">Levilactobacillus koreensis</name>
    <dbReference type="NCBI Taxonomy" id="637971"/>
    <lineage>
        <taxon>Bacteria</taxon>
        <taxon>Bacillati</taxon>
        <taxon>Bacillota</taxon>
        <taxon>Bacilli</taxon>
        <taxon>Lactobacillales</taxon>
        <taxon>Lactobacillaceae</taxon>
        <taxon>Levilactobacillus</taxon>
    </lineage>
</organism>
<dbReference type="EMBL" id="CP012033">
    <property type="protein sequence ID" value="AKP65340.1"/>
    <property type="molecule type" value="Genomic_DNA"/>
</dbReference>
<dbReference type="RefSeq" id="WP_048735634.1">
    <property type="nucleotide sequence ID" value="NZ_CP012033.1"/>
</dbReference>
<name>A0AAC8ZH42_9LACO</name>
<dbReference type="GO" id="GO:0016757">
    <property type="term" value="F:glycosyltransferase activity"/>
    <property type="evidence" value="ECO:0007669"/>
    <property type="project" value="InterPro"/>
</dbReference>
<evidence type="ECO:0000259" key="2">
    <source>
        <dbReference type="Pfam" id="PF13439"/>
    </source>
</evidence>
<dbReference type="InterPro" id="IPR001296">
    <property type="entry name" value="Glyco_trans_1"/>
</dbReference>
<dbReference type="Proteomes" id="UP000036000">
    <property type="component" value="Chromosome"/>
</dbReference>
<dbReference type="AlphaFoldDB" id="A0AAC8ZH42"/>
<feature type="domain" description="Glycosyltransferase subfamily 4-like N-terminal" evidence="2">
    <location>
        <begin position="14"/>
        <end position="160"/>
    </location>
</feature>
<dbReference type="Pfam" id="PF13439">
    <property type="entry name" value="Glyco_transf_4"/>
    <property type="match status" value="1"/>
</dbReference>
<sequence>MKILIVTPGLSGKGGTERVVTDLVNDDISNTYSLFVYDIENNGEWLNQVQISESRKSFNNGELKIKKIFNLYRFFIKSNPDVLLILGTKQLSFFSALKKLFRLKVRLIFWPHFSINNETSFQKKEISKSDFYFAISSGIKKQLVAHGISPRKIFTVFNPVKKQVEVVKVPSGNITKFVMLSRVQYQGQKNLREIFLACANLKGNWKLEIYGDTTVDNGNELLKCKKLCNELGIQDNVVFQGWVKEPWRRIMRANCLVLCSNYEGFPMALCESISRGVPVISSNCPTGTDDIVKEGKNGYLYKLGSISDLTNKMQLFIDKVTYFDVDEVKRSLNVFYSEAYISRIDRILRNIGD</sequence>
<evidence type="ECO:0000313" key="4">
    <source>
        <dbReference type="Proteomes" id="UP000036000"/>
    </source>
</evidence>
<dbReference type="Gene3D" id="3.40.50.2000">
    <property type="entry name" value="Glycogen Phosphorylase B"/>
    <property type="match status" value="2"/>
</dbReference>
<evidence type="ECO:0000259" key="1">
    <source>
        <dbReference type="Pfam" id="PF00534"/>
    </source>
</evidence>
<accession>A0AAC8ZH42</accession>
<reference evidence="3 4" key="1">
    <citation type="submission" date="2015-07" db="EMBL/GenBank/DDBJ databases">
        <title>Lactobacillus korensis/26-25/ whole genome sequencing.</title>
        <authorList>
            <person name="Kim M.K."/>
            <person name="Im W.-T."/>
            <person name="Srinivasan S."/>
            <person name="Lee J.-J."/>
        </authorList>
    </citation>
    <scope>NUCLEOTIDE SEQUENCE [LARGE SCALE GENOMIC DNA]</scope>
    <source>
        <strain evidence="3 4">26-25</strain>
    </source>
</reference>